<sequence length="262" mass="27575">MKKLWFFIAAVVVLAAVVVIFGLSNLGPLIKKAVNTQGPKITGTELRLGDVDVSLLSGQVTLQKFLLGNPKGFNSPHAVAVKSIYVDVDEKSLTGETIIIERIEVVGPDIYYEKGAGSDNFKALQRNIAKEAGGGSSKASADSGESSKKLLIRELVIRDGQVHLAVKGLAGQEISAKLPEIKLTNVGQKKDGVSPAEAAREIFAALYGKISSPDVSGVLSKGLQDLQGGAEQIGQKAVEQVGEKAAGEVEAAKEKLKGLFNK</sequence>
<gene>
    <name evidence="1" type="ORF">A7E78_08870</name>
</gene>
<evidence type="ECO:0000313" key="2">
    <source>
        <dbReference type="Proteomes" id="UP000182517"/>
    </source>
</evidence>
<dbReference type="Pfam" id="PF05359">
    <property type="entry name" value="DUF748"/>
    <property type="match status" value="1"/>
</dbReference>
<dbReference type="GO" id="GO:0005886">
    <property type="term" value="C:plasma membrane"/>
    <property type="evidence" value="ECO:0007669"/>
    <property type="project" value="TreeGrafter"/>
</dbReference>
<dbReference type="KEGG" id="pef:A7E78_08870"/>
<dbReference type="RefSeq" id="WP_072283900.1">
    <property type="nucleotide sequence ID" value="NZ_CP015519.1"/>
</dbReference>
<protein>
    <submittedName>
        <fullName evidence="1">Uncharacterized protein</fullName>
    </submittedName>
</protein>
<evidence type="ECO:0000313" key="1">
    <source>
        <dbReference type="EMBL" id="APG27937.1"/>
    </source>
</evidence>
<dbReference type="AlphaFoldDB" id="A0A1L3GPT3"/>
<organism evidence="1 2">
    <name type="scientific">Syntrophotalea acetylenivorans</name>
    <dbReference type="NCBI Taxonomy" id="1842532"/>
    <lineage>
        <taxon>Bacteria</taxon>
        <taxon>Pseudomonadati</taxon>
        <taxon>Thermodesulfobacteriota</taxon>
        <taxon>Desulfuromonadia</taxon>
        <taxon>Desulfuromonadales</taxon>
        <taxon>Syntrophotaleaceae</taxon>
        <taxon>Syntrophotalea</taxon>
    </lineage>
</organism>
<dbReference type="Proteomes" id="UP000182517">
    <property type="component" value="Chromosome"/>
</dbReference>
<proteinExistence type="predicted"/>
<keyword evidence="2" id="KW-1185">Reference proteome</keyword>
<dbReference type="PANTHER" id="PTHR30441:SF8">
    <property type="entry name" value="DUF748 DOMAIN-CONTAINING PROTEIN"/>
    <property type="match status" value="1"/>
</dbReference>
<accession>A0A1L3GPT3</accession>
<dbReference type="InterPro" id="IPR008023">
    <property type="entry name" value="DUF748"/>
</dbReference>
<dbReference type="EMBL" id="CP015519">
    <property type="protein sequence ID" value="APG27937.1"/>
    <property type="molecule type" value="Genomic_DNA"/>
</dbReference>
<dbReference type="InterPro" id="IPR052894">
    <property type="entry name" value="AsmA-related"/>
</dbReference>
<reference evidence="1 2" key="1">
    <citation type="journal article" date="2017" name="Genome Announc.">
        <title>Complete Genome Sequences of Two Acetylene-Fermenting Pelobacter acetylenicus Strains.</title>
        <authorList>
            <person name="Sutton J.M."/>
            <person name="Baesman S.M."/>
            <person name="Fierst J.L."/>
            <person name="Poret-Peterson A.T."/>
            <person name="Oremland R.S."/>
            <person name="Dunlap D.S."/>
            <person name="Akob D.M."/>
        </authorList>
    </citation>
    <scope>NUCLEOTIDE SEQUENCE [LARGE SCALE GENOMIC DNA]</scope>
    <source>
        <strain evidence="1 2">SFB93</strain>
    </source>
</reference>
<dbReference type="PANTHER" id="PTHR30441">
    <property type="entry name" value="DUF748 DOMAIN-CONTAINING PROTEIN"/>
    <property type="match status" value="1"/>
</dbReference>
<name>A0A1L3GPT3_9BACT</name>
<dbReference type="GO" id="GO:0090313">
    <property type="term" value="P:regulation of protein targeting to membrane"/>
    <property type="evidence" value="ECO:0007669"/>
    <property type="project" value="TreeGrafter"/>
</dbReference>
<dbReference type="OrthoDB" id="9810976at2"/>